<evidence type="ECO:0000313" key="4">
    <source>
        <dbReference type="Proteomes" id="UP000187209"/>
    </source>
</evidence>
<protein>
    <recommendedName>
        <fullName evidence="2">EH domain-containing protein</fullName>
    </recommendedName>
</protein>
<keyword evidence="4" id="KW-1185">Reference proteome</keyword>
<reference evidence="3 4" key="1">
    <citation type="submission" date="2016-11" db="EMBL/GenBank/DDBJ databases">
        <title>The macronuclear genome of Stentor coeruleus: a giant cell with tiny introns.</title>
        <authorList>
            <person name="Slabodnick M."/>
            <person name="Ruby J.G."/>
            <person name="Reiff S.B."/>
            <person name="Swart E.C."/>
            <person name="Gosai S."/>
            <person name="Prabakaran S."/>
            <person name="Witkowska E."/>
            <person name="Larue G.E."/>
            <person name="Fisher S."/>
            <person name="Freeman R.M."/>
            <person name="Gunawardena J."/>
            <person name="Chu W."/>
            <person name="Stover N.A."/>
            <person name="Gregory B.D."/>
            <person name="Nowacki M."/>
            <person name="Derisi J."/>
            <person name="Roy S.W."/>
            <person name="Marshall W.F."/>
            <person name="Sood P."/>
        </authorList>
    </citation>
    <scope>NUCLEOTIDE SEQUENCE [LARGE SCALE GENOMIC DNA]</scope>
    <source>
        <strain evidence="3">WM001</strain>
    </source>
</reference>
<dbReference type="GO" id="GO:0005886">
    <property type="term" value="C:plasma membrane"/>
    <property type="evidence" value="ECO:0007669"/>
    <property type="project" value="TreeGrafter"/>
</dbReference>
<feature type="domain" description="EH" evidence="2">
    <location>
        <begin position="40"/>
        <end position="128"/>
    </location>
</feature>
<feature type="coiled-coil region" evidence="1">
    <location>
        <begin position="388"/>
        <end position="422"/>
    </location>
</feature>
<gene>
    <name evidence="3" type="ORF">SteCoe_29278</name>
</gene>
<evidence type="ECO:0000256" key="1">
    <source>
        <dbReference type="SAM" id="Coils"/>
    </source>
</evidence>
<sequence>MYPGWQGNYMTYGGFQTGPVGSFQEPVPKPPLRVKLAPRERGSYNIFLSQADPDGHNRVEGPTAVEFFKRSGLPTDVLKSIWTICTPEGESFLDRERFYVALRLIAYAQEGKPVTEQSIFDDIAAGIPKFQSAVVIKDKWDIENADRDKYVKAFNSICGGKGFLTTEEAVDVFRKTQVKGEYLKKIWNLSDPEDSGEFRESQFIVAMHLITRVKNLSEPVPDELPLPLKKVISAKPLEPQKTSQPEPFGNLGMPGPQKNQNDAFADFGLSAISQPKPPEISLGSGFGMPQGSLDNFAFSTAPAPKPGAFQTAQIKINLEEPRSSISSQGSMNSMNSMKIKTEEKPQKVEELKEVEPIPEPLIIKRNSITNQHIERNDPAIEVKSKKTYSDMNAKDDELSEQLERVEEKIQKKLREWRDIRSKLSLEREKTQILSLKLHEAGGKYLNDLAKLMVNILEE</sequence>
<dbReference type="AlphaFoldDB" id="A0A1R2B6C2"/>
<name>A0A1R2B6C2_9CILI</name>
<dbReference type="Gene3D" id="1.10.238.10">
    <property type="entry name" value="EF-hand"/>
    <property type="match status" value="2"/>
</dbReference>
<dbReference type="PROSITE" id="PS50031">
    <property type="entry name" value="EH"/>
    <property type="match status" value="2"/>
</dbReference>
<evidence type="ECO:0000313" key="3">
    <source>
        <dbReference type="EMBL" id="OMJ72309.1"/>
    </source>
</evidence>
<dbReference type="OrthoDB" id="313394at2759"/>
<comment type="caution">
    <text evidence="3">The sequence shown here is derived from an EMBL/GenBank/DDBJ whole genome shotgun (WGS) entry which is preliminary data.</text>
</comment>
<dbReference type="CDD" id="cd00052">
    <property type="entry name" value="EH"/>
    <property type="match status" value="1"/>
</dbReference>
<dbReference type="GO" id="GO:0006897">
    <property type="term" value="P:endocytosis"/>
    <property type="evidence" value="ECO:0007669"/>
    <property type="project" value="TreeGrafter"/>
</dbReference>
<dbReference type="GO" id="GO:0005737">
    <property type="term" value="C:cytoplasm"/>
    <property type="evidence" value="ECO:0007669"/>
    <property type="project" value="TreeGrafter"/>
</dbReference>
<keyword evidence="1" id="KW-0175">Coiled coil</keyword>
<dbReference type="SMART" id="SM00027">
    <property type="entry name" value="EH"/>
    <property type="match status" value="2"/>
</dbReference>
<dbReference type="EMBL" id="MPUH01000912">
    <property type="protein sequence ID" value="OMJ72309.1"/>
    <property type="molecule type" value="Genomic_DNA"/>
</dbReference>
<dbReference type="PANTHER" id="PTHR11216">
    <property type="entry name" value="EH DOMAIN"/>
    <property type="match status" value="1"/>
</dbReference>
<dbReference type="SUPFAM" id="SSF47473">
    <property type="entry name" value="EF-hand"/>
    <property type="match status" value="2"/>
</dbReference>
<dbReference type="Proteomes" id="UP000187209">
    <property type="component" value="Unassembled WGS sequence"/>
</dbReference>
<dbReference type="PANTHER" id="PTHR11216:SF174">
    <property type="entry name" value="GH06923P"/>
    <property type="match status" value="1"/>
</dbReference>
<evidence type="ECO:0000259" key="2">
    <source>
        <dbReference type="PROSITE" id="PS50031"/>
    </source>
</evidence>
<dbReference type="Pfam" id="PF12763">
    <property type="entry name" value="EH"/>
    <property type="match status" value="2"/>
</dbReference>
<organism evidence="3 4">
    <name type="scientific">Stentor coeruleus</name>
    <dbReference type="NCBI Taxonomy" id="5963"/>
    <lineage>
        <taxon>Eukaryota</taxon>
        <taxon>Sar</taxon>
        <taxon>Alveolata</taxon>
        <taxon>Ciliophora</taxon>
        <taxon>Postciliodesmatophora</taxon>
        <taxon>Heterotrichea</taxon>
        <taxon>Heterotrichida</taxon>
        <taxon>Stentoridae</taxon>
        <taxon>Stentor</taxon>
    </lineage>
</organism>
<dbReference type="InterPro" id="IPR011992">
    <property type="entry name" value="EF-hand-dom_pair"/>
</dbReference>
<accession>A0A1R2B6C2</accession>
<feature type="domain" description="EH" evidence="2">
    <location>
        <begin position="146"/>
        <end position="225"/>
    </location>
</feature>
<dbReference type="InterPro" id="IPR000261">
    <property type="entry name" value="EH_dom"/>
</dbReference>
<dbReference type="GO" id="GO:0016197">
    <property type="term" value="P:endosomal transport"/>
    <property type="evidence" value="ECO:0007669"/>
    <property type="project" value="TreeGrafter"/>
</dbReference>
<proteinExistence type="predicted"/>